<feature type="region of interest" description="Disordered" evidence="4">
    <location>
        <begin position="113"/>
        <end position="159"/>
    </location>
</feature>
<gene>
    <name evidence="3" type="primary">ureF</name>
    <name evidence="5" type="ORF">ABGN05_19105</name>
</gene>
<name>A0ABV3SLW7_9HYPH</name>
<dbReference type="EMBL" id="JBDPGJ010000004">
    <property type="protein sequence ID" value="MEX0407773.1"/>
    <property type="molecule type" value="Genomic_DNA"/>
</dbReference>
<dbReference type="Gene3D" id="1.10.4190.10">
    <property type="entry name" value="Urease accessory protein UreF"/>
    <property type="match status" value="1"/>
</dbReference>
<comment type="function">
    <text evidence="3">Required for maturation of urease via the functional incorporation of the urease nickel metallocenter.</text>
</comment>
<keyword evidence="1 3" id="KW-0996">Nickel insertion</keyword>
<comment type="similarity">
    <text evidence="3">Belongs to the UreF family.</text>
</comment>
<dbReference type="InterPro" id="IPR002639">
    <property type="entry name" value="UreF"/>
</dbReference>
<evidence type="ECO:0000313" key="5">
    <source>
        <dbReference type="EMBL" id="MEX0407773.1"/>
    </source>
</evidence>
<dbReference type="InterPro" id="IPR038277">
    <property type="entry name" value="UreF_sf"/>
</dbReference>
<keyword evidence="2 3" id="KW-0143">Chaperone</keyword>
<dbReference type="Pfam" id="PF01730">
    <property type="entry name" value="UreF"/>
    <property type="match status" value="1"/>
</dbReference>
<dbReference type="HAMAP" id="MF_01385">
    <property type="entry name" value="UreF"/>
    <property type="match status" value="1"/>
</dbReference>
<evidence type="ECO:0000256" key="1">
    <source>
        <dbReference type="ARBA" id="ARBA00022988"/>
    </source>
</evidence>
<dbReference type="PIRSF" id="PIRSF009467">
    <property type="entry name" value="Ureas_acces_UreF"/>
    <property type="match status" value="1"/>
</dbReference>
<keyword evidence="3" id="KW-0963">Cytoplasm</keyword>
<keyword evidence="6" id="KW-1185">Reference proteome</keyword>
<protein>
    <recommendedName>
        <fullName evidence="3">Urease accessory protein UreF</fullName>
    </recommendedName>
</protein>
<comment type="caution">
    <text evidence="5">The sequence shown here is derived from an EMBL/GenBank/DDBJ whole genome shotgun (WGS) entry which is preliminary data.</text>
</comment>
<comment type="subunit">
    <text evidence="3">UreD, UreF and UreG form a complex that acts as a GTP-hydrolysis-dependent molecular chaperone, activating the urease apoprotein by helping to assemble the nickel containing metallocenter of UreC. The UreE protein probably delivers the nickel.</text>
</comment>
<dbReference type="PANTHER" id="PTHR33620:SF1">
    <property type="entry name" value="UREASE ACCESSORY PROTEIN F"/>
    <property type="match status" value="1"/>
</dbReference>
<reference evidence="5 6" key="1">
    <citation type="submission" date="2024-05" db="EMBL/GenBank/DDBJ databases">
        <authorList>
            <person name="Jiang F."/>
        </authorList>
    </citation>
    <scope>NUCLEOTIDE SEQUENCE [LARGE SCALE GENOMIC DNA]</scope>
    <source>
        <strain evidence="5 6">LZ166</strain>
    </source>
</reference>
<accession>A0ABV3SLW7</accession>
<feature type="compositionally biased region" description="Basic and acidic residues" evidence="4">
    <location>
        <begin position="140"/>
        <end position="150"/>
    </location>
</feature>
<comment type="subcellular location">
    <subcellularLocation>
        <location evidence="3">Cytoplasm</location>
    </subcellularLocation>
</comment>
<evidence type="ECO:0000256" key="4">
    <source>
        <dbReference type="SAM" id="MobiDB-lite"/>
    </source>
</evidence>
<evidence type="ECO:0000256" key="3">
    <source>
        <dbReference type="HAMAP-Rule" id="MF_01385"/>
    </source>
</evidence>
<organism evidence="5 6">
    <name type="scientific">Aquibium pacificus</name>
    <dbReference type="NCBI Taxonomy" id="3153579"/>
    <lineage>
        <taxon>Bacteria</taxon>
        <taxon>Pseudomonadati</taxon>
        <taxon>Pseudomonadota</taxon>
        <taxon>Alphaproteobacteria</taxon>
        <taxon>Hyphomicrobiales</taxon>
        <taxon>Phyllobacteriaceae</taxon>
        <taxon>Aquibium</taxon>
    </lineage>
</organism>
<evidence type="ECO:0000313" key="6">
    <source>
        <dbReference type="Proteomes" id="UP001556692"/>
    </source>
</evidence>
<proteinExistence type="inferred from homology"/>
<dbReference type="RefSeq" id="WP_367955641.1">
    <property type="nucleotide sequence ID" value="NZ_JBDPGJ010000004.1"/>
</dbReference>
<dbReference type="PANTHER" id="PTHR33620">
    <property type="entry name" value="UREASE ACCESSORY PROTEIN F"/>
    <property type="match status" value="1"/>
</dbReference>
<evidence type="ECO:0000256" key="2">
    <source>
        <dbReference type="ARBA" id="ARBA00023186"/>
    </source>
</evidence>
<sequence>MADALLRLMAWLSPAFPVGCFSYSHGLEWAVQDGQVAGSDGLGAWIEALVTHGSAWNDAVLFAESWRRAGAGGDVGDIASLAQALAGTRERHMETTLQGGAFAQAAQAWGTAPAAVPPRSNLPQRREGGGDAPESLSLSGRRDEGIDTDGRSPTPLPENCPYPIAVGTTAGRHGVPLENALAAYLQAFASNQLQAAIRLGIIGQSDAARLLAGFEPLLVATAARAAISTLDDLGSCTFMAEIAAMKHETQYSRLFRS</sequence>
<dbReference type="Proteomes" id="UP001556692">
    <property type="component" value="Unassembled WGS sequence"/>
</dbReference>